<comment type="subcellular location">
    <subcellularLocation>
        <location evidence="1">Nucleus</location>
    </subcellularLocation>
</comment>
<keyword evidence="2" id="KW-0479">Metal-binding</keyword>
<comment type="caution">
    <text evidence="10">The sequence shown here is derived from an EMBL/GenBank/DDBJ whole genome shotgun (WGS) entry which is preliminary data.</text>
</comment>
<accession>A0AAE1ACK7</accession>
<dbReference type="PROSITE" id="PS00028">
    <property type="entry name" value="ZINC_FINGER_C2H2_1"/>
    <property type="match status" value="4"/>
</dbReference>
<dbReference type="GO" id="GO:0045892">
    <property type="term" value="P:negative regulation of DNA-templated transcription"/>
    <property type="evidence" value="ECO:0007669"/>
    <property type="project" value="UniProtKB-ARBA"/>
</dbReference>
<dbReference type="GO" id="GO:0008270">
    <property type="term" value="F:zinc ion binding"/>
    <property type="evidence" value="ECO:0007669"/>
    <property type="project" value="UniProtKB-KW"/>
</dbReference>
<keyword evidence="11" id="KW-1185">Reference proteome</keyword>
<name>A0AAE1ACK7_9GAST</name>
<dbReference type="EMBL" id="JAWDGP010002172">
    <property type="protein sequence ID" value="KAK3785065.1"/>
    <property type="molecule type" value="Genomic_DNA"/>
</dbReference>
<keyword evidence="5" id="KW-0862">Zinc</keyword>
<feature type="compositionally biased region" description="Basic and acidic residues" evidence="8">
    <location>
        <begin position="167"/>
        <end position="178"/>
    </location>
</feature>
<evidence type="ECO:0000256" key="6">
    <source>
        <dbReference type="ARBA" id="ARBA00023242"/>
    </source>
</evidence>
<dbReference type="AlphaFoldDB" id="A0AAE1ACK7"/>
<feature type="compositionally biased region" description="Basic and acidic residues" evidence="8">
    <location>
        <begin position="372"/>
        <end position="381"/>
    </location>
</feature>
<dbReference type="Pfam" id="PF00096">
    <property type="entry name" value="zf-C2H2"/>
    <property type="match status" value="4"/>
</dbReference>
<keyword evidence="4 7" id="KW-0863">Zinc-finger</keyword>
<keyword evidence="3" id="KW-0677">Repeat</keyword>
<dbReference type="Proteomes" id="UP001283361">
    <property type="component" value="Unassembled WGS sequence"/>
</dbReference>
<dbReference type="FunFam" id="3.30.160.60:FF:001732">
    <property type="entry name" value="Zgc:162936"/>
    <property type="match status" value="1"/>
</dbReference>
<dbReference type="PANTHER" id="PTHR24377">
    <property type="entry name" value="IP01015P-RELATED"/>
    <property type="match status" value="1"/>
</dbReference>
<organism evidence="10 11">
    <name type="scientific">Elysia crispata</name>
    <name type="common">lettuce slug</name>
    <dbReference type="NCBI Taxonomy" id="231223"/>
    <lineage>
        <taxon>Eukaryota</taxon>
        <taxon>Metazoa</taxon>
        <taxon>Spiralia</taxon>
        <taxon>Lophotrochozoa</taxon>
        <taxon>Mollusca</taxon>
        <taxon>Gastropoda</taxon>
        <taxon>Heterobranchia</taxon>
        <taxon>Euthyneura</taxon>
        <taxon>Panpulmonata</taxon>
        <taxon>Sacoglossa</taxon>
        <taxon>Placobranchoidea</taxon>
        <taxon>Plakobranchidae</taxon>
        <taxon>Elysia</taxon>
    </lineage>
</organism>
<evidence type="ECO:0000256" key="5">
    <source>
        <dbReference type="ARBA" id="ARBA00022833"/>
    </source>
</evidence>
<dbReference type="InterPro" id="IPR050826">
    <property type="entry name" value="Krueppel_C2H2_ZnFinger"/>
</dbReference>
<dbReference type="PROSITE" id="PS50157">
    <property type="entry name" value="ZINC_FINGER_C2H2_2"/>
    <property type="match status" value="5"/>
</dbReference>
<sequence>MKPMESNRLGLQARYLKHTSYVTDSCVNIMEVESAAEVTSSTKRFSLWETGDIHVAKSSVSSISRVPQSTNLSLSCPNSSALTVSPVSKWGDAEKIDKDLKLEVEERNLESVADDKPWSMAQKTTSGELTSREGRLEKLMEAGSGNKTLVHERLKSENKSSPNTLESKSDCFRGRPMSEPDSVSSDVLGLKIERISQSLKRKFQTSQGKNCVQNVGQPVSPEKDSLPGDHNSGNQEMPVPLDLRNKGHLQNSPRPSEYSNNLKNSFSLSGVEELSLASANLNSESAKFAAARSDIQDICDERLAGRSHSLQGQKILPRNSVCNLNVYDERFVQAGNDQSETKEEMYECRICSKTFTHEVFLDMHNKMHHVRDGSNKIEDSSSHSAGTSRATRRRKRHAGDRPYHCDVCGKCFARSTHLVQHKRVHSGEKPYSCDVCGKCFARGVHLSDHKRLHSGERPYICGYCGKDFAQRSHLTQHMRIHTGEKPYKCDGCDKSFTDSSTLNRHKKKHIGENLS</sequence>
<dbReference type="Gene3D" id="3.30.160.60">
    <property type="entry name" value="Classic Zinc Finger"/>
    <property type="match status" value="4"/>
</dbReference>
<gene>
    <name evidence="10" type="ORF">RRG08_020350</name>
</gene>
<dbReference type="InterPro" id="IPR013087">
    <property type="entry name" value="Znf_C2H2_type"/>
</dbReference>
<evidence type="ECO:0000256" key="8">
    <source>
        <dbReference type="SAM" id="MobiDB-lite"/>
    </source>
</evidence>
<feature type="compositionally biased region" description="Polar residues" evidence="8">
    <location>
        <begin position="248"/>
        <end position="260"/>
    </location>
</feature>
<dbReference type="SMART" id="SM00355">
    <property type="entry name" value="ZnF_C2H2"/>
    <property type="match status" value="5"/>
</dbReference>
<evidence type="ECO:0000259" key="9">
    <source>
        <dbReference type="PROSITE" id="PS50157"/>
    </source>
</evidence>
<dbReference type="FunFam" id="3.30.160.60:FF:001498">
    <property type="entry name" value="Zinc finger protein 404"/>
    <property type="match status" value="1"/>
</dbReference>
<feature type="region of interest" description="Disordered" evidence="8">
    <location>
        <begin position="372"/>
        <end position="400"/>
    </location>
</feature>
<dbReference type="GO" id="GO:0005634">
    <property type="term" value="C:nucleus"/>
    <property type="evidence" value="ECO:0007669"/>
    <property type="project" value="UniProtKB-SubCell"/>
</dbReference>
<feature type="domain" description="C2H2-type" evidence="9">
    <location>
        <begin position="403"/>
        <end position="430"/>
    </location>
</feature>
<evidence type="ECO:0000313" key="11">
    <source>
        <dbReference type="Proteomes" id="UP001283361"/>
    </source>
</evidence>
<feature type="domain" description="C2H2-type" evidence="9">
    <location>
        <begin position="431"/>
        <end position="458"/>
    </location>
</feature>
<dbReference type="FunFam" id="3.30.160.60:FF:002239">
    <property type="entry name" value="Zinc finger protein 226"/>
    <property type="match status" value="1"/>
</dbReference>
<feature type="compositionally biased region" description="Polar residues" evidence="8">
    <location>
        <begin position="204"/>
        <end position="217"/>
    </location>
</feature>
<dbReference type="FunFam" id="3.30.160.60:FF:000417">
    <property type="entry name" value="Zinc finger protein"/>
    <property type="match status" value="1"/>
</dbReference>
<feature type="domain" description="C2H2-type" evidence="9">
    <location>
        <begin position="346"/>
        <end position="368"/>
    </location>
</feature>
<keyword evidence="6" id="KW-0539">Nucleus</keyword>
<protein>
    <recommendedName>
        <fullName evidence="9">C2H2-type domain-containing protein</fullName>
    </recommendedName>
</protein>
<feature type="region of interest" description="Disordered" evidence="8">
    <location>
        <begin position="112"/>
        <end position="185"/>
    </location>
</feature>
<feature type="compositionally biased region" description="Basic and acidic residues" evidence="8">
    <location>
        <begin position="149"/>
        <end position="158"/>
    </location>
</feature>
<evidence type="ECO:0000313" key="10">
    <source>
        <dbReference type="EMBL" id="KAK3785065.1"/>
    </source>
</evidence>
<evidence type="ECO:0000256" key="4">
    <source>
        <dbReference type="ARBA" id="ARBA00022771"/>
    </source>
</evidence>
<evidence type="ECO:0000256" key="1">
    <source>
        <dbReference type="ARBA" id="ARBA00004123"/>
    </source>
</evidence>
<feature type="domain" description="C2H2-type" evidence="9">
    <location>
        <begin position="487"/>
        <end position="514"/>
    </location>
</feature>
<feature type="region of interest" description="Disordered" evidence="8">
    <location>
        <begin position="201"/>
        <end position="260"/>
    </location>
</feature>
<evidence type="ECO:0000256" key="7">
    <source>
        <dbReference type="PROSITE-ProRule" id="PRU00042"/>
    </source>
</evidence>
<feature type="domain" description="C2H2-type" evidence="9">
    <location>
        <begin position="459"/>
        <end position="486"/>
    </location>
</feature>
<dbReference type="GO" id="GO:0043565">
    <property type="term" value="F:sequence-specific DNA binding"/>
    <property type="evidence" value="ECO:0007669"/>
    <property type="project" value="UniProtKB-ARBA"/>
</dbReference>
<proteinExistence type="predicted"/>
<dbReference type="GO" id="GO:0005694">
    <property type="term" value="C:chromosome"/>
    <property type="evidence" value="ECO:0007669"/>
    <property type="project" value="UniProtKB-ARBA"/>
</dbReference>
<dbReference type="InterPro" id="IPR036236">
    <property type="entry name" value="Znf_C2H2_sf"/>
</dbReference>
<evidence type="ECO:0000256" key="3">
    <source>
        <dbReference type="ARBA" id="ARBA00022737"/>
    </source>
</evidence>
<reference evidence="10" key="1">
    <citation type="journal article" date="2023" name="G3 (Bethesda)">
        <title>A reference genome for the long-term kleptoplast-retaining sea slug Elysia crispata morphotype clarki.</title>
        <authorList>
            <person name="Eastman K.E."/>
            <person name="Pendleton A.L."/>
            <person name="Shaikh M.A."/>
            <person name="Suttiyut T."/>
            <person name="Ogas R."/>
            <person name="Tomko P."/>
            <person name="Gavelis G."/>
            <person name="Widhalm J.R."/>
            <person name="Wisecaver J.H."/>
        </authorList>
    </citation>
    <scope>NUCLEOTIDE SEQUENCE</scope>
    <source>
        <strain evidence="10">ECLA1</strain>
    </source>
</reference>
<evidence type="ECO:0000256" key="2">
    <source>
        <dbReference type="ARBA" id="ARBA00022723"/>
    </source>
</evidence>
<feature type="compositionally biased region" description="Basic and acidic residues" evidence="8">
    <location>
        <begin position="130"/>
        <end position="140"/>
    </location>
</feature>
<dbReference type="GO" id="GO:0045893">
    <property type="term" value="P:positive regulation of DNA-templated transcription"/>
    <property type="evidence" value="ECO:0007669"/>
    <property type="project" value="UniProtKB-ARBA"/>
</dbReference>
<dbReference type="SUPFAM" id="SSF57667">
    <property type="entry name" value="beta-beta-alpha zinc fingers"/>
    <property type="match status" value="3"/>
</dbReference>